<sequence>MSPMVFFKKAVPANAEQLTQIAIRCFAEDVQKYGEGPAGHDQPDQHILFMQKAHYYTILLDDQIVGGFCLIPVDHEHLELGIIYVDPDKQNLRIGSQTMQFMEAAYPHIKKWTLDTGYEAVRNQHFYEKCGYKKVGETEPNAANGFYKFRYEKRIPK</sequence>
<dbReference type="EMBL" id="BJOL01000023">
    <property type="protein sequence ID" value="GED59812.1"/>
    <property type="molecule type" value="Genomic_DNA"/>
</dbReference>
<dbReference type="InterPro" id="IPR016181">
    <property type="entry name" value="Acyl_CoA_acyltransferase"/>
</dbReference>
<evidence type="ECO:0000313" key="4">
    <source>
        <dbReference type="EMBL" id="KLH96255.1"/>
    </source>
</evidence>
<dbReference type="Proteomes" id="UP000035218">
    <property type="component" value="Unassembled WGS sequence"/>
</dbReference>
<dbReference type="RefSeq" id="WP_047074177.1">
    <property type="nucleotide sequence ID" value="NZ_BJOL01000023.1"/>
</dbReference>
<evidence type="ECO:0000259" key="1">
    <source>
        <dbReference type="PROSITE" id="PS51186"/>
    </source>
</evidence>
<dbReference type="OrthoDB" id="9786032at2"/>
<keyword evidence="2" id="KW-0808">Transferase</keyword>
<name>A0A0H0SCU2_9BACL</name>
<evidence type="ECO:0000313" key="5">
    <source>
        <dbReference type="Proteomes" id="UP000035218"/>
    </source>
</evidence>
<dbReference type="CDD" id="cd04301">
    <property type="entry name" value="NAT_SF"/>
    <property type="match status" value="1"/>
</dbReference>
<feature type="domain" description="N-acetyltransferase" evidence="1">
    <location>
        <begin position="5"/>
        <end position="156"/>
    </location>
</feature>
<keyword evidence="7" id="KW-1185">Reference proteome</keyword>
<dbReference type="PROSITE" id="PS51186">
    <property type="entry name" value="GNAT"/>
    <property type="match status" value="1"/>
</dbReference>
<reference evidence="3 7" key="3">
    <citation type="submission" date="2019-06" db="EMBL/GenBank/DDBJ databases">
        <title>Whole genome shotgun sequence of Brevibacillus formosus NBRC 15716.</title>
        <authorList>
            <person name="Hosoyama A."/>
            <person name="Uohara A."/>
            <person name="Ohji S."/>
            <person name="Ichikawa N."/>
        </authorList>
    </citation>
    <scope>NUCLEOTIDE SEQUENCE [LARGE SCALE GENOMIC DNA]</scope>
    <source>
        <strain evidence="3 7">NBRC 15716</strain>
    </source>
</reference>
<accession>A0A0H0SCU2</accession>
<dbReference type="Gene3D" id="3.40.630.30">
    <property type="match status" value="1"/>
</dbReference>
<reference evidence="4 5" key="1">
    <citation type="submission" date="2015-05" db="EMBL/GenBank/DDBJ databases">
        <title>Genome sequencing project for genomic taxonomy and phylogenomics of Bacillus-like bacteria.</title>
        <authorList>
            <person name="Liu B."/>
            <person name="Wang J."/>
            <person name="Zhu Y."/>
            <person name="Liu G."/>
            <person name="Chen Q."/>
            <person name="Chen Z."/>
            <person name="Lan J."/>
            <person name="Che J."/>
            <person name="Ge C."/>
            <person name="Shi H."/>
            <person name="Pan Z."/>
            <person name="Liu X."/>
        </authorList>
    </citation>
    <scope>NUCLEOTIDE SEQUENCE [LARGE SCALE GENOMIC DNA]</scope>
    <source>
        <strain evidence="4 5">DSM 9885</strain>
    </source>
</reference>
<dbReference type="Pfam" id="PF00583">
    <property type="entry name" value="Acetyltransf_1"/>
    <property type="match status" value="1"/>
</dbReference>
<evidence type="ECO:0000313" key="3">
    <source>
        <dbReference type="EMBL" id="GED59812.1"/>
    </source>
</evidence>
<protein>
    <submittedName>
        <fullName evidence="2 4">Acetyltransferase</fullName>
    </submittedName>
    <submittedName>
        <fullName evidence="3">N-acetyltransferase</fullName>
    </submittedName>
</protein>
<dbReference type="GO" id="GO:0016747">
    <property type="term" value="F:acyltransferase activity, transferring groups other than amino-acyl groups"/>
    <property type="evidence" value="ECO:0007669"/>
    <property type="project" value="InterPro"/>
</dbReference>
<dbReference type="GeneID" id="87588529"/>
<dbReference type="InterPro" id="IPR000182">
    <property type="entry name" value="GNAT_dom"/>
</dbReference>
<gene>
    <name evidence="4" type="ORF">AA984_26160</name>
    <name evidence="3" type="ORF">BFO01nite_39440</name>
    <name evidence="2" type="ORF">BP422_18900</name>
</gene>
<dbReference type="KEGG" id="bfm:BP422_18900"/>
<evidence type="ECO:0000313" key="2">
    <source>
        <dbReference type="EMBL" id="ASJ55431.1"/>
    </source>
</evidence>
<dbReference type="AlphaFoldDB" id="A0A0H0SCU2"/>
<dbReference type="Proteomes" id="UP000197781">
    <property type="component" value="Chromosome"/>
</dbReference>
<evidence type="ECO:0000313" key="6">
    <source>
        <dbReference type="Proteomes" id="UP000197781"/>
    </source>
</evidence>
<dbReference type="EMBL" id="LDCN01000011">
    <property type="protein sequence ID" value="KLH96255.1"/>
    <property type="molecule type" value="Genomic_DNA"/>
</dbReference>
<dbReference type="SUPFAM" id="SSF55729">
    <property type="entry name" value="Acyl-CoA N-acyltransferases (Nat)"/>
    <property type="match status" value="1"/>
</dbReference>
<reference evidence="2 6" key="2">
    <citation type="submission" date="2016-11" db="EMBL/GenBank/DDBJ databases">
        <authorList>
            <person name="Jaros S."/>
            <person name="Januszkiewicz K."/>
            <person name="Wedrychowicz H."/>
        </authorList>
    </citation>
    <scope>NUCLEOTIDE SEQUENCE [LARGE SCALE GENOMIC DNA]</scope>
    <source>
        <strain evidence="2 6">NF2</strain>
    </source>
</reference>
<dbReference type="EMBL" id="CP018145">
    <property type="protein sequence ID" value="ASJ55431.1"/>
    <property type="molecule type" value="Genomic_DNA"/>
</dbReference>
<evidence type="ECO:0000313" key="7">
    <source>
        <dbReference type="Proteomes" id="UP000319498"/>
    </source>
</evidence>
<organism evidence="2 6">
    <name type="scientific">Brevibacillus formosus</name>
    <dbReference type="NCBI Taxonomy" id="54913"/>
    <lineage>
        <taxon>Bacteria</taxon>
        <taxon>Bacillati</taxon>
        <taxon>Bacillota</taxon>
        <taxon>Bacilli</taxon>
        <taxon>Bacillales</taxon>
        <taxon>Paenibacillaceae</taxon>
        <taxon>Brevibacillus</taxon>
    </lineage>
</organism>
<proteinExistence type="predicted"/>
<dbReference type="Proteomes" id="UP000319498">
    <property type="component" value="Unassembled WGS sequence"/>
</dbReference>